<dbReference type="RefSeq" id="WP_013172280.1">
    <property type="nucleotide sequence ID" value="NC_014219.1"/>
</dbReference>
<evidence type="ECO:0000313" key="13">
    <source>
        <dbReference type="Proteomes" id="UP000000271"/>
    </source>
</evidence>
<dbReference type="NCBIfam" id="NF004226">
    <property type="entry name" value="PRK05673.1"/>
    <property type="match status" value="1"/>
</dbReference>
<dbReference type="HOGENOM" id="CLU_001600_0_1_9"/>
<organism evidence="12 13">
    <name type="scientific">Bacillus selenitireducens (strain ATCC 700615 / DSM 15326 / MLS10)</name>
    <dbReference type="NCBI Taxonomy" id="439292"/>
    <lineage>
        <taxon>Bacteria</taxon>
        <taxon>Bacillati</taxon>
        <taxon>Bacillota</taxon>
        <taxon>Bacilli</taxon>
        <taxon>Bacillales</taxon>
        <taxon>Bacillaceae</taxon>
        <taxon>Salisediminibacterium</taxon>
    </lineage>
</organism>
<evidence type="ECO:0000256" key="4">
    <source>
        <dbReference type="ARBA" id="ARBA00019114"/>
    </source>
</evidence>
<gene>
    <name evidence="12" type="ordered locus">Bsel_1344</name>
</gene>
<dbReference type="InterPro" id="IPR004805">
    <property type="entry name" value="DnaE2/DnaE/PolC"/>
</dbReference>
<dbReference type="STRING" id="439292.Bsel_1344"/>
<dbReference type="GO" id="GO:0005737">
    <property type="term" value="C:cytoplasm"/>
    <property type="evidence" value="ECO:0007669"/>
    <property type="project" value="UniProtKB-SubCell"/>
</dbReference>
<dbReference type="InterPro" id="IPR011708">
    <property type="entry name" value="DNA_pol3_alpha_NTPase_dom"/>
</dbReference>
<dbReference type="AlphaFoldDB" id="D6XSS0"/>
<dbReference type="InterPro" id="IPR004365">
    <property type="entry name" value="NA-bd_OB_tRNA"/>
</dbReference>
<proteinExistence type="inferred from homology"/>
<dbReference type="Gene3D" id="1.10.150.870">
    <property type="match status" value="1"/>
</dbReference>
<evidence type="ECO:0000256" key="6">
    <source>
        <dbReference type="ARBA" id="ARBA00022695"/>
    </source>
</evidence>
<evidence type="ECO:0000256" key="8">
    <source>
        <dbReference type="ARBA" id="ARBA00022932"/>
    </source>
</evidence>
<dbReference type="GO" id="GO:0003676">
    <property type="term" value="F:nucleic acid binding"/>
    <property type="evidence" value="ECO:0007669"/>
    <property type="project" value="InterPro"/>
</dbReference>
<dbReference type="EC" id="2.7.7.7" evidence="3"/>
<dbReference type="Gene3D" id="3.20.20.140">
    <property type="entry name" value="Metal-dependent hydrolases"/>
    <property type="match status" value="1"/>
</dbReference>
<evidence type="ECO:0000256" key="9">
    <source>
        <dbReference type="ARBA" id="ARBA00025611"/>
    </source>
</evidence>
<feature type="domain" description="Polymerase/histidinol phosphatase N-terminal" evidence="11">
    <location>
        <begin position="4"/>
        <end position="71"/>
    </location>
</feature>
<dbReference type="InterPro" id="IPR040982">
    <property type="entry name" value="DNA_pol3_finger"/>
</dbReference>
<dbReference type="Pfam" id="PF02811">
    <property type="entry name" value="PHP"/>
    <property type="match status" value="1"/>
</dbReference>
<comment type="subcellular location">
    <subcellularLocation>
        <location evidence="1">Cytoplasm</location>
    </subcellularLocation>
</comment>
<evidence type="ECO:0000256" key="3">
    <source>
        <dbReference type="ARBA" id="ARBA00012417"/>
    </source>
</evidence>
<dbReference type="eggNOG" id="COG0587">
    <property type="taxonomic scope" value="Bacteria"/>
</dbReference>
<dbReference type="EMBL" id="CP001791">
    <property type="protein sequence ID" value="ADH98856.1"/>
    <property type="molecule type" value="Genomic_DNA"/>
</dbReference>
<dbReference type="KEGG" id="bse:Bsel_1344"/>
<evidence type="ECO:0000259" key="11">
    <source>
        <dbReference type="SMART" id="SM00481"/>
    </source>
</evidence>
<keyword evidence="6" id="KW-0548">Nucleotidyltransferase</keyword>
<dbReference type="GO" id="GO:0003887">
    <property type="term" value="F:DNA-directed DNA polymerase activity"/>
    <property type="evidence" value="ECO:0007669"/>
    <property type="project" value="UniProtKB-KW"/>
</dbReference>
<dbReference type="InterPro" id="IPR003141">
    <property type="entry name" value="Pol/His_phosphatase_N"/>
</dbReference>
<dbReference type="Pfam" id="PF17657">
    <property type="entry name" value="DNA_pol3_finger"/>
    <property type="match status" value="1"/>
</dbReference>
<dbReference type="GO" id="GO:0008408">
    <property type="term" value="F:3'-5' exonuclease activity"/>
    <property type="evidence" value="ECO:0007669"/>
    <property type="project" value="InterPro"/>
</dbReference>
<dbReference type="GO" id="GO:0006260">
    <property type="term" value="P:DNA replication"/>
    <property type="evidence" value="ECO:0007669"/>
    <property type="project" value="UniProtKB-KW"/>
</dbReference>
<reference evidence="12" key="1">
    <citation type="submission" date="2009-10" db="EMBL/GenBank/DDBJ databases">
        <title>Complete sequence of Bacillus selenitireducens MLS10.</title>
        <authorList>
            <consortium name="US DOE Joint Genome Institute"/>
            <person name="Lucas S."/>
            <person name="Copeland A."/>
            <person name="Lapidus A."/>
            <person name="Glavina del Rio T."/>
            <person name="Dalin E."/>
            <person name="Tice H."/>
            <person name="Bruce D."/>
            <person name="Goodwin L."/>
            <person name="Pitluck S."/>
            <person name="Sims D."/>
            <person name="Brettin T."/>
            <person name="Detter J.C."/>
            <person name="Han C."/>
            <person name="Larimer F."/>
            <person name="Land M."/>
            <person name="Hauser L."/>
            <person name="Kyrpides N."/>
            <person name="Ovchinnikova G."/>
            <person name="Stolz J."/>
        </authorList>
    </citation>
    <scope>NUCLEOTIDE SEQUENCE [LARGE SCALE GENOMIC DNA]</scope>
    <source>
        <strain evidence="12">MLS10</strain>
    </source>
</reference>
<dbReference type="SMART" id="SM00481">
    <property type="entry name" value="POLIIIAc"/>
    <property type="match status" value="1"/>
</dbReference>
<dbReference type="InterPro" id="IPR029460">
    <property type="entry name" value="DNAPol_HHH"/>
</dbReference>
<evidence type="ECO:0000256" key="2">
    <source>
        <dbReference type="ARBA" id="ARBA00009496"/>
    </source>
</evidence>
<dbReference type="InterPro" id="IPR016195">
    <property type="entry name" value="Pol/histidinol_Pase-like"/>
</dbReference>
<accession>D6XSS0</accession>
<dbReference type="Pfam" id="PF01336">
    <property type="entry name" value="tRNA_anti-codon"/>
    <property type="match status" value="1"/>
</dbReference>
<dbReference type="NCBIfam" id="TIGR00594">
    <property type="entry name" value="polc"/>
    <property type="match status" value="1"/>
</dbReference>
<dbReference type="InterPro" id="IPR004013">
    <property type="entry name" value="PHP_dom"/>
</dbReference>
<dbReference type="PANTHER" id="PTHR32294">
    <property type="entry name" value="DNA POLYMERASE III SUBUNIT ALPHA"/>
    <property type="match status" value="1"/>
</dbReference>
<sequence length="1126" mass="127609">MAYAHLHVHTEFSLLSSLIRIDDLTEQASSQGFTALAMTDLNNIYGAVSFYRACRARGIKPILGVELSMERLSLNSGRDVPTSLLLYAKSFRGYQSLVRLVTMACAREAEPYVTMDELEAEGEELVVISPFSEGRMQLLAEEGRDEEASAFLKTIRNVFGEEDVYVEIQNHWLRWERERMQRIRKWLTNERVPVVATNHVHALEPDQFGALQTLQAIKDGVRIEEIDESLRAPDMYLKNEEEMREQFAKWNTALDVTEEIVAKCEVELPLGGQILPSYPVSDGETAASLLRNWCEKGLYERYHAPEEKHRERLEKELQVIHDMGYEDYFLIVADFMDYAHRNGILTGPGRGSAAGSLVAYLLRITDVDPILYDLLFERFLNPERVSMPDIDIDFSDLDRDQVIHYVHERYGASKVAQIVTFGTLAAKAALRDTARVLGIPTADVDRLSKLIPARPNMTITAALEEAPAFNKAIREMPKGDLLLKTALDIEGIARHTSIHAAGVVMSKDPLTDIVPLQPSNDGLTITQFPMGDLEDLGLLKMDFLGLRNLSFMERIAETVKEKTGEALDLTRLPLEDERMFALLGKGETNGIFQLESQGMRRVLKQLKPERFEDIVAVNALYRPGPMEQIPLYIRRKNGEEPVTYPHEDLREILAPTYGVMIYQEQIMQIASKMAGFSLAEADMLRRAVSKKKKEELERSRTLFVEGAVGRGYAEDEATRVYELIERFANYGFNRSHAVAYSMISCRLAWLKTVHPEAFMAALMEQSVHAPDKLVRYIAEAKQMGLRVSGPSVQRSSRRFTVNNGEIVMALQVIRHTGHHAAAEIIRAREEEGPFGSLFDFCKRVSLKIVSRKTVESLIMAGAMDDFGVDRTSLFASLEDAFQFGDEDAEGFSLFEQEEGEPDYRQGGRMTLMDKLDEEREVMGFYLSGHPVEDDLELLKTYKRQSILEAMGVASEKMTVRLAGMIEHIRLIRTKKGDQMAFVSMSDETGAMDITVFPEQLKHYQMALKKNGLIFTEGKMQWRNDAWNLILDKAVSLETLRSRVKEEAQPTLYIRFSHAQEKEGVPNKVEALLQDTPGEVPVVLKFESTGEVRKLSELWNVKVDESLLLKLEGLLGKKNLFFRPSRV</sequence>
<keyword evidence="5" id="KW-0808">Transferase</keyword>
<dbReference type="Gene3D" id="1.10.10.1600">
    <property type="entry name" value="Bacterial DNA polymerase III alpha subunit, thumb domain"/>
    <property type="match status" value="1"/>
</dbReference>
<dbReference type="PANTHER" id="PTHR32294:SF0">
    <property type="entry name" value="DNA POLYMERASE III SUBUNIT ALPHA"/>
    <property type="match status" value="1"/>
</dbReference>
<dbReference type="SUPFAM" id="SSF89550">
    <property type="entry name" value="PHP domain-like"/>
    <property type="match status" value="1"/>
</dbReference>
<dbReference type="InterPro" id="IPR041931">
    <property type="entry name" value="DNA_pol3_alpha_thumb_dom"/>
</dbReference>
<evidence type="ECO:0000256" key="1">
    <source>
        <dbReference type="ARBA" id="ARBA00004496"/>
    </source>
</evidence>
<dbReference type="Pfam" id="PF07733">
    <property type="entry name" value="DNA_pol3_alpha"/>
    <property type="match status" value="1"/>
</dbReference>
<keyword evidence="7" id="KW-0235">DNA replication</keyword>
<keyword evidence="8" id="KW-0239">DNA-directed DNA polymerase</keyword>
<comment type="function">
    <text evidence="9">DNA polymerase III is a complex, multichain enzyme responsible for most of the replicative synthesis in bacteria. This DNA polymerase also exhibits 3' to 5' exonuclease activity. The alpha chain is the DNA polymerase.</text>
</comment>
<dbReference type="Pfam" id="PF14579">
    <property type="entry name" value="HHH_6"/>
    <property type="match status" value="1"/>
</dbReference>
<name>D6XSS0_BACIE</name>
<evidence type="ECO:0000256" key="5">
    <source>
        <dbReference type="ARBA" id="ARBA00022679"/>
    </source>
</evidence>
<evidence type="ECO:0000313" key="12">
    <source>
        <dbReference type="EMBL" id="ADH98856.1"/>
    </source>
</evidence>
<comment type="similarity">
    <text evidence="2">Belongs to the DNA polymerase type-C family. DnaE subfamily.</text>
</comment>
<dbReference type="Proteomes" id="UP000000271">
    <property type="component" value="Chromosome"/>
</dbReference>
<keyword evidence="13" id="KW-1185">Reference proteome</keyword>
<comment type="catalytic activity">
    <reaction evidence="10">
        <text>DNA(n) + a 2'-deoxyribonucleoside 5'-triphosphate = DNA(n+1) + diphosphate</text>
        <dbReference type="Rhea" id="RHEA:22508"/>
        <dbReference type="Rhea" id="RHEA-COMP:17339"/>
        <dbReference type="Rhea" id="RHEA-COMP:17340"/>
        <dbReference type="ChEBI" id="CHEBI:33019"/>
        <dbReference type="ChEBI" id="CHEBI:61560"/>
        <dbReference type="ChEBI" id="CHEBI:173112"/>
        <dbReference type="EC" id="2.7.7.7"/>
    </reaction>
</comment>
<evidence type="ECO:0000256" key="7">
    <source>
        <dbReference type="ARBA" id="ARBA00022705"/>
    </source>
</evidence>
<dbReference type="CDD" id="cd04485">
    <property type="entry name" value="DnaE_OBF"/>
    <property type="match status" value="1"/>
</dbReference>
<evidence type="ECO:0000256" key="10">
    <source>
        <dbReference type="ARBA" id="ARBA00049244"/>
    </source>
</evidence>
<protein>
    <recommendedName>
        <fullName evidence="4">DNA polymerase III subunit alpha</fullName>
        <ecNumber evidence="3">2.7.7.7</ecNumber>
    </recommendedName>
</protein>